<reference evidence="1" key="1">
    <citation type="submission" date="2020-08" db="EMBL/GenBank/DDBJ databases">
        <title>Genome public.</title>
        <authorList>
            <person name="Liu C."/>
            <person name="Sun Q."/>
        </authorList>
    </citation>
    <scope>NUCLEOTIDE SEQUENCE</scope>
    <source>
        <strain evidence="1">NSJ-12</strain>
    </source>
</reference>
<organism evidence="1 2">
    <name type="scientific">Zhenhengia yiwuensis</name>
    <dbReference type="NCBI Taxonomy" id="2763666"/>
    <lineage>
        <taxon>Bacteria</taxon>
        <taxon>Bacillati</taxon>
        <taxon>Bacillota</taxon>
        <taxon>Clostridia</taxon>
        <taxon>Lachnospirales</taxon>
        <taxon>Lachnospiraceae</taxon>
        <taxon>Zhenhengia</taxon>
    </lineage>
</organism>
<dbReference type="NCBIfam" id="TIGR01603">
    <property type="entry name" value="maj_tail_phi13"/>
    <property type="match status" value="1"/>
</dbReference>
<protein>
    <submittedName>
        <fullName evidence="1">Phage tail protein</fullName>
    </submittedName>
</protein>
<evidence type="ECO:0000313" key="2">
    <source>
        <dbReference type="Proteomes" id="UP000655830"/>
    </source>
</evidence>
<comment type="caution">
    <text evidence="1">The sequence shown here is derived from an EMBL/GenBank/DDBJ whole genome shotgun (WGS) entry which is preliminary data.</text>
</comment>
<name>A0A926IF34_9FIRM</name>
<keyword evidence="2" id="KW-1185">Reference proteome</keyword>
<accession>A0A926IF34</accession>
<evidence type="ECO:0000313" key="1">
    <source>
        <dbReference type="EMBL" id="MBC8580146.1"/>
    </source>
</evidence>
<dbReference type="EMBL" id="JACRSY010000017">
    <property type="protein sequence ID" value="MBC8580146.1"/>
    <property type="molecule type" value="Genomic_DNA"/>
</dbReference>
<dbReference type="Proteomes" id="UP000655830">
    <property type="component" value="Unassembled WGS sequence"/>
</dbReference>
<gene>
    <name evidence="1" type="ORF">H8718_11490</name>
</gene>
<dbReference type="AlphaFoldDB" id="A0A926IF34"/>
<sequence length="192" mass="21384">MSNKIKYGLKNVHYASITETNTEGVIDVTFGTPTPVPGAVNLVLSPVGESTPFYADNTEYFTTIANNGYDGTLEMALIPDTFKVEILKEVLDSKKVQFEENDKQPAPFALLFEFEGDVKAIRHVMYYCKAARPNIESLTKGQTIEPKSETLNLTCRSIPGTTIIKAKTTSETDTATYDNWYKTVYEKTEEIG</sequence>
<dbReference type="InterPro" id="IPR006490">
    <property type="entry name" value="Maj_tail_phi13"/>
</dbReference>
<proteinExistence type="predicted"/>
<dbReference type="RefSeq" id="WP_249333015.1">
    <property type="nucleotide sequence ID" value="NZ_JACRSY010000017.1"/>
</dbReference>